<evidence type="ECO:0000313" key="1">
    <source>
        <dbReference type="EMBL" id="KAK7359404.1"/>
    </source>
</evidence>
<organism evidence="1 2">
    <name type="scientific">Canavalia gladiata</name>
    <name type="common">Sword bean</name>
    <name type="synonym">Dolichos gladiatus</name>
    <dbReference type="NCBI Taxonomy" id="3824"/>
    <lineage>
        <taxon>Eukaryota</taxon>
        <taxon>Viridiplantae</taxon>
        <taxon>Streptophyta</taxon>
        <taxon>Embryophyta</taxon>
        <taxon>Tracheophyta</taxon>
        <taxon>Spermatophyta</taxon>
        <taxon>Magnoliopsida</taxon>
        <taxon>eudicotyledons</taxon>
        <taxon>Gunneridae</taxon>
        <taxon>Pentapetalae</taxon>
        <taxon>rosids</taxon>
        <taxon>fabids</taxon>
        <taxon>Fabales</taxon>
        <taxon>Fabaceae</taxon>
        <taxon>Papilionoideae</taxon>
        <taxon>50 kb inversion clade</taxon>
        <taxon>NPAAA clade</taxon>
        <taxon>indigoferoid/millettioid clade</taxon>
        <taxon>Phaseoleae</taxon>
        <taxon>Canavalia</taxon>
    </lineage>
</organism>
<protein>
    <submittedName>
        <fullName evidence="1">Uncharacterized protein</fullName>
    </submittedName>
</protein>
<gene>
    <name evidence="1" type="ORF">VNO77_01363</name>
</gene>
<proteinExistence type="predicted"/>
<name>A0AAN9R678_CANGL</name>
<evidence type="ECO:0000313" key="2">
    <source>
        <dbReference type="Proteomes" id="UP001367508"/>
    </source>
</evidence>
<dbReference type="EMBL" id="JAYMYQ010000001">
    <property type="protein sequence ID" value="KAK7359404.1"/>
    <property type="molecule type" value="Genomic_DNA"/>
</dbReference>
<comment type="caution">
    <text evidence="1">The sequence shown here is derived from an EMBL/GenBank/DDBJ whole genome shotgun (WGS) entry which is preliminary data.</text>
</comment>
<keyword evidence="2" id="KW-1185">Reference proteome</keyword>
<accession>A0AAN9R678</accession>
<dbReference type="Proteomes" id="UP001367508">
    <property type="component" value="Unassembled WGS sequence"/>
</dbReference>
<reference evidence="1 2" key="1">
    <citation type="submission" date="2024-01" db="EMBL/GenBank/DDBJ databases">
        <title>The genomes of 5 underutilized Papilionoideae crops provide insights into root nodulation and disease resistanc.</title>
        <authorList>
            <person name="Jiang F."/>
        </authorList>
    </citation>
    <scope>NUCLEOTIDE SEQUENCE [LARGE SCALE GENOMIC DNA]</scope>
    <source>
        <strain evidence="1">LVBAO_FW01</strain>
        <tissue evidence="1">Leaves</tissue>
    </source>
</reference>
<sequence length="67" mass="7622">MRASGKSSSTSLNPTISSLVPPEMEELMMRYMIYVASLRILLKFTMVPSLPSPRDRIQQSHGYNFTK</sequence>
<dbReference type="AlphaFoldDB" id="A0AAN9R678"/>